<evidence type="ECO:0000313" key="2">
    <source>
        <dbReference type="Proteomes" id="UP000217301"/>
    </source>
</evidence>
<dbReference type="Proteomes" id="UP000217301">
    <property type="component" value="Chromosome"/>
</dbReference>
<proteinExistence type="predicted"/>
<protein>
    <submittedName>
        <fullName evidence="1">Uncharacterized protein</fullName>
    </submittedName>
</protein>
<dbReference type="EMBL" id="CP022385">
    <property type="protein sequence ID" value="ATA83174.1"/>
    <property type="molecule type" value="Genomic_DNA"/>
</dbReference>
<keyword evidence="2" id="KW-1185">Reference proteome</keyword>
<organism evidence="1 2">
    <name type="scientific">Capnocytophaga sputigena</name>
    <dbReference type="NCBI Taxonomy" id="1019"/>
    <lineage>
        <taxon>Bacteria</taxon>
        <taxon>Pseudomonadati</taxon>
        <taxon>Bacteroidota</taxon>
        <taxon>Flavobacteriia</taxon>
        <taxon>Flavobacteriales</taxon>
        <taxon>Flavobacteriaceae</taxon>
        <taxon>Capnocytophaga</taxon>
    </lineage>
</organism>
<accession>A0ABM6MH11</accession>
<sequence length="167" mass="19815">MAISNRKIILSICILIPFIFLSHIKKCHKDLCKGFINEKSFVLGESTIKDIQKRFDIYKDLEIFPNNDSLYITKIEEKEGFIKILSQKRFLFKDSLLQKVELVVSTSCCWNNDFKENDFAQKKDEIFREYNKYIYTIKSKNSASKCFNFQSIDTTMFHKTTLFKWGE</sequence>
<evidence type="ECO:0000313" key="1">
    <source>
        <dbReference type="EMBL" id="ATA83174.1"/>
    </source>
</evidence>
<name>A0ABM6MH11_CAPSP</name>
<reference evidence="2" key="1">
    <citation type="submission" date="2017-06" db="EMBL/GenBank/DDBJ databases">
        <title>Capnocytophaga spp. assemblies.</title>
        <authorList>
            <person name="Gulvik C.A."/>
        </authorList>
    </citation>
    <scope>NUCLEOTIDE SEQUENCE [LARGE SCALE GENOMIC DNA]</scope>
    <source>
        <strain evidence="2">KC1668</strain>
    </source>
</reference>
<gene>
    <name evidence="1" type="ORF">CGC55_01070</name>
</gene>
<dbReference type="RefSeq" id="WP_040361997.1">
    <property type="nucleotide sequence ID" value="NZ_CP022385.1"/>
</dbReference>